<accession>A0A2T4VYC8</accession>
<gene>
    <name evidence="1" type="ORF">C4617_02915</name>
</gene>
<proteinExistence type="predicted"/>
<name>A0A2T4VYC8_9HYPH</name>
<sequence>MNISEINTNITQNNNLSKSIETKVLNPQNNVPSKSTANNSANQITHAVKEALISTIPIYGTIQEFKKGEIRWGIFGAVTDVLLLVPVLGCSAKLIGSLARGAKVAKNAIEIGKTGYVASKVIHGGNIAIKTTTAATEKIHESETIIKNGTISAEYINHVEKKANAALETSNIIDKKIKRSTEELRFKESTAENIHAPKYSSDPTFHQITNPNILKRLSKLGDNFFRDFRIIKYSANPKPLDRLYKKLNDAGKASEFIVDGKNITSNSPENILNSLEKIFPNDFDKIQLISTFAHEGIFDKPFTHKIPPIDLINNYKHVLSDGKTSYNIKTMNNGNLEFTAKYESNVIRGNVSPKTQNKFGVKVSTELSKNKAPELKYAYYYV</sequence>
<organism evidence="1 2">
    <name type="scientific">Candidatus Liberibacter europaeus</name>
    <dbReference type="NCBI Taxonomy" id="744859"/>
    <lineage>
        <taxon>Bacteria</taxon>
        <taxon>Pseudomonadati</taxon>
        <taxon>Pseudomonadota</taxon>
        <taxon>Alphaproteobacteria</taxon>
        <taxon>Hyphomicrobiales</taxon>
        <taxon>Rhizobiaceae</taxon>
        <taxon>Liberibacter</taxon>
    </lineage>
</organism>
<evidence type="ECO:0000313" key="2">
    <source>
        <dbReference type="Proteomes" id="UP000240811"/>
    </source>
</evidence>
<reference evidence="2" key="1">
    <citation type="submission" date="2018-02" db="EMBL/GenBank/DDBJ databases">
        <title>Genome sequence of Candidatus Liberibacter europaeus.</title>
        <authorList>
            <person name="Frampton R.A."/>
            <person name="Thompson S.M."/>
            <person name="David C."/>
            <person name="Addison S.M."/>
            <person name="Smith G.R."/>
        </authorList>
    </citation>
    <scope>NUCLEOTIDE SEQUENCE [LARGE SCALE GENOMIC DNA]</scope>
</reference>
<dbReference type="EMBL" id="PSQJ01000002">
    <property type="protein sequence ID" value="PTL86771.1"/>
    <property type="molecule type" value="Genomic_DNA"/>
</dbReference>
<evidence type="ECO:0000313" key="1">
    <source>
        <dbReference type="EMBL" id="PTL86771.1"/>
    </source>
</evidence>
<protein>
    <submittedName>
        <fullName evidence="1">Uncharacterized protein</fullName>
    </submittedName>
</protein>
<dbReference type="AlphaFoldDB" id="A0A2T4VYC8"/>
<comment type="caution">
    <text evidence="1">The sequence shown here is derived from an EMBL/GenBank/DDBJ whole genome shotgun (WGS) entry which is preliminary data.</text>
</comment>
<dbReference type="Proteomes" id="UP000240811">
    <property type="component" value="Unassembled WGS sequence"/>
</dbReference>